<proteinExistence type="predicted"/>
<dbReference type="AlphaFoldDB" id="A0ABD0LHL5"/>
<comment type="caution">
    <text evidence="2">The sequence shown here is derived from an EMBL/GenBank/DDBJ whole genome shotgun (WGS) entry which is preliminary data.</text>
</comment>
<evidence type="ECO:0000256" key="1">
    <source>
        <dbReference type="SAM" id="Phobius"/>
    </source>
</evidence>
<keyword evidence="1" id="KW-0472">Membrane</keyword>
<evidence type="ECO:0000313" key="2">
    <source>
        <dbReference type="EMBL" id="KAK7498908.1"/>
    </source>
</evidence>
<dbReference type="Proteomes" id="UP001519460">
    <property type="component" value="Unassembled WGS sequence"/>
</dbReference>
<keyword evidence="1" id="KW-0812">Transmembrane</keyword>
<gene>
    <name evidence="2" type="ORF">BaRGS_00010000</name>
</gene>
<organism evidence="2 3">
    <name type="scientific">Batillaria attramentaria</name>
    <dbReference type="NCBI Taxonomy" id="370345"/>
    <lineage>
        <taxon>Eukaryota</taxon>
        <taxon>Metazoa</taxon>
        <taxon>Spiralia</taxon>
        <taxon>Lophotrochozoa</taxon>
        <taxon>Mollusca</taxon>
        <taxon>Gastropoda</taxon>
        <taxon>Caenogastropoda</taxon>
        <taxon>Sorbeoconcha</taxon>
        <taxon>Cerithioidea</taxon>
        <taxon>Batillariidae</taxon>
        <taxon>Batillaria</taxon>
    </lineage>
</organism>
<name>A0ABD0LHL5_9CAEN</name>
<sequence length="94" mass="10536">MRQYSATTTQQLPAALCRYTVPASASSAPLQQPERWMGRGAGAETNMTDVRCRKCGRSRRQIARLLFLTLLWLLKTLSSYIQFGSVCVCPNVRP</sequence>
<dbReference type="EMBL" id="JACVVK020000048">
    <property type="protein sequence ID" value="KAK7498908.1"/>
    <property type="molecule type" value="Genomic_DNA"/>
</dbReference>
<keyword evidence="1" id="KW-1133">Transmembrane helix</keyword>
<evidence type="ECO:0000313" key="3">
    <source>
        <dbReference type="Proteomes" id="UP001519460"/>
    </source>
</evidence>
<feature type="transmembrane region" description="Helical" evidence="1">
    <location>
        <begin position="62"/>
        <end position="83"/>
    </location>
</feature>
<accession>A0ABD0LHL5</accession>
<protein>
    <recommendedName>
        <fullName evidence="4">LITAF domain-containing protein</fullName>
    </recommendedName>
</protein>
<reference evidence="2 3" key="1">
    <citation type="journal article" date="2023" name="Sci. Data">
        <title>Genome assembly of the Korean intertidal mud-creeper Batillaria attramentaria.</title>
        <authorList>
            <person name="Patra A.K."/>
            <person name="Ho P.T."/>
            <person name="Jun S."/>
            <person name="Lee S.J."/>
            <person name="Kim Y."/>
            <person name="Won Y.J."/>
        </authorList>
    </citation>
    <scope>NUCLEOTIDE SEQUENCE [LARGE SCALE GENOMIC DNA]</scope>
    <source>
        <strain evidence="2">Wonlab-2016</strain>
    </source>
</reference>
<keyword evidence="3" id="KW-1185">Reference proteome</keyword>
<evidence type="ECO:0008006" key="4">
    <source>
        <dbReference type="Google" id="ProtNLM"/>
    </source>
</evidence>